<feature type="signal peptide" evidence="1">
    <location>
        <begin position="1"/>
        <end position="21"/>
    </location>
</feature>
<proteinExistence type="predicted"/>
<name>A0A0D8XXE9_DICVI</name>
<protein>
    <recommendedName>
        <fullName evidence="4">CHORD domain-containing protein</fullName>
    </recommendedName>
</protein>
<dbReference type="OrthoDB" id="5873684at2759"/>
<evidence type="ECO:0000313" key="3">
    <source>
        <dbReference type="Proteomes" id="UP000053766"/>
    </source>
</evidence>
<dbReference type="AlphaFoldDB" id="A0A0D8XXE9"/>
<sequence length="112" mass="12550">MPYTPQITVLLTLYSIRSTLTLICPIPSSGGLPSRNKTCPDFKADPTFVYCCTSKLPPSSGIYKEKHGIFCCSKDDFEKERQEIANEEFHKFIKQTSLTTQKSVLVSPIVTI</sequence>
<organism evidence="2 3">
    <name type="scientific">Dictyocaulus viviparus</name>
    <name type="common">Bovine lungworm</name>
    <dbReference type="NCBI Taxonomy" id="29172"/>
    <lineage>
        <taxon>Eukaryota</taxon>
        <taxon>Metazoa</taxon>
        <taxon>Ecdysozoa</taxon>
        <taxon>Nematoda</taxon>
        <taxon>Chromadorea</taxon>
        <taxon>Rhabditida</taxon>
        <taxon>Rhabditina</taxon>
        <taxon>Rhabditomorpha</taxon>
        <taxon>Strongyloidea</taxon>
        <taxon>Metastrongylidae</taxon>
        <taxon>Dictyocaulus</taxon>
    </lineage>
</organism>
<evidence type="ECO:0000256" key="1">
    <source>
        <dbReference type="SAM" id="SignalP"/>
    </source>
</evidence>
<dbReference type="EMBL" id="KN716323">
    <property type="protein sequence ID" value="KJH47031.1"/>
    <property type="molecule type" value="Genomic_DNA"/>
</dbReference>
<evidence type="ECO:0000313" key="2">
    <source>
        <dbReference type="EMBL" id="KJH47031.1"/>
    </source>
</evidence>
<evidence type="ECO:0008006" key="4">
    <source>
        <dbReference type="Google" id="ProtNLM"/>
    </source>
</evidence>
<keyword evidence="3" id="KW-1185">Reference proteome</keyword>
<dbReference type="STRING" id="29172.A0A0D8XXE9"/>
<accession>A0A0D8XXE9</accession>
<feature type="chain" id="PRO_5002336006" description="CHORD domain-containing protein" evidence="1">
    <location>
        <begin position="22"/>
        <end position="112"/>
    </location>
</feature>
<reference evidence="2 3" key="1">
    <citation type="submission" date="2013-11" db="EMBL/GenBank/DDBJ databases">
        <title>Draft genome of the bovine lungworm Dictyocaulus viviparus.</title>
        <authorList>
            <person name="Mitreva M."/>
        </authorList>
    </citation>
    <scope>NUCLEOTIDE SEQUENCE [LARGE SCALE GENOMIC DNA]</scope>
    <source>
        <strain evidence="2 3">HannoverDv2000</strain>
    </source>
</reference>
<dbReference type="Proteomes" id="UP000053766">
    <property type="component" value="Unassembled WGS sequence"/>
</dbReference>
<gene>
    <name evidence="2" type="ORF">DICVIV_06883</name>
</gene>
<reference evidence="3" key="2">
    <citation type="journal article" date="2016" name="Sci. Rep.">
        <title>Dictyocaulus viviparus genome, variome and transcriptome elucidate lungworm biology and support future intervention.</title>
        <authorList>
            <person name="McNulty S.N."/>
            <person name="Strube C."/>
            <person name="Rosa B.A."/>
            <person name="Martin J.C."/>
            <person name="Tyagi R."/>
            <person name="Choi Y.J."/>
            <person name="Wang Q."/>
            <person name="Hallsworth Pepin K."/>
            <person name="Zhang X."/>
            <person name="Ozersky P."/>
            <person name="Wilson R.K."/>
            <person name="Sternberg P.W."/>
            <person name="Gasser R.B."/>
            <person name="Mitreva M."/>
        </authorList>
    </citation>
    <scope>NUCLEOTIDE SEQUENCE [LARGE SCALE GENOMIC DNA]</scope>
    <source>
        <strain evidence="3">HannoverDv2000</strain>
    </source>
</reference>
<keyword evidence="1" id="KW-0732">Signal</keyword>